<dbReference type="FunFam" id="2.40.10.10:FF:000068">
    <property type="entry name" value="transmembrane protease serine 2"/>
    <property type="match status" value="1"/>
</dbReference>
<evidence type="ECO:0000256" key="2">
    <source>
        <dbReference type="ARBA" id="ARBA00024195"/>
    </source>
</evidence>
<dbReference type="PANTHER" id="PTHR24252:SF7">
    <property type="entry name" value="HYALIN"/>
    <property type="match status" value="1"/>
</dbReference>
<evidence type="ECO:0000259" key="4">
    <source>
        <dbReference type="PROSITE" id="PS50240"/>
    </source>
</evidence>
<sequence length="269" mass="29294">MKTLLLCLFLVVVHSAPHWKPRLQILDGNIIGGFPAYEGEFPYQLSLQDISFGFHFHFCGAVIYNENWGISAAQCFQGEDVEDPSNIIAVAGELEIDLIEGHEQTIALSHFIQHEDFDGYRRSNDIAVMKMSKTLTFNEFVKPVSLPPANHTATGDCIISGWGTTTEGGISSKVLMKATLPIITDKACRVVYGESLEDTMICAGLPEGGVGGCTADTGGPMVCYDVESPLDSPYLAGIMSWSHGCARPGIPSVYCEVSHYVDWIESHIS</sequence>
<keyword evidence="5" id="KW-0378">Hydrolase</keyword>
<dbReference type="SUPFAM" id="SSF50494">
    <property type="entry name" value="Trypsin-like serine proteases"/>
    <property type="match status" value="1"/>
</dbReference>
<proteinExistence type="evidence at transcript level"/>
<feature type="domain" description="Peptidase S1" evidence="4">
    <location>
        <begin position="30"/>
        <end position="269"/>
    </location>
</feature>
<evidence type="ECO:0000313" key="5">
    <source>
        <dbReference type="EMBL" id="AWU67093.1"/>
    </source>
</evidence>
<dbReference type="Pfam" id="PF00089">
    <property type="entry name" value="Trypsin"/>
    <property type="match status" value="1"/>
</dbReference>
<name>A0A2Z4BY85_CRACN</name>
<dbReference type="GO" id="GO:0006508">
    <property type="term" value="P:proteolysis"/>
    <property type="evidence" value="ECO:0007669"/>
    <property type="project" value="InterPro"/>
</dbReference>
<dbReference type="FunFam" id="2.40.10.10:FF:000002">
    <property type="entry name" value="Transmembrane protease serine"/>
    <property type="match status" value="1"/>
</dbReference>
<dbReference type="InterPro" id="IPR001254">
    <property type="entry name" value="Trypsin_dom"/>
</dbReference>
<comment type="similarity">
    <text evidence="2">Belongs to the peptidase S1 family. CLIP subfamily.</text>
</comment>
<dbReference type="EMBL" id="MH035878">
    <property type="protein sequence ID" value="AWU67093.1"/>
    <property type="molecule type" value="mRNA"/>
</dbReference>
<dbReference type="PRINTS" id="PR00722">
    <property type="entry name" value="CHYMOTRYPSIN"/>
</dbReference>
<dbReference type="EC" id="3.4.21.4" evidence="5"/>
<dbReference type="Gene3D" id="2.40.10.10">
    <property type="entry name" value="Trypsin-like serine proteases"/>
    <property type="match status" value="2"/>
</dbReference>
<reference evidence="5" key="1">
    <citation type="submission" date="2018-03" db="EMBL/GenBank/DDBJ databases">
        <title>Transcriptome analysis of polymorphic digestive enzymes indicates high plasticity in food utilization by the brown shrimp Crangon crangon (Crustacea, Caridea).</title>
        <authorList>
            <person name="Martinez-Alarcon D."/>
            <person name="Harms L."/>
            <person name="Hagen W."/>
            <person name="Saborowski R."/>
        </authorList>
    </citation>
    <scope>NUCLEOTIDE SEQUENCE</scope>
</reference>
<dbReference type="PROSITE" id="PS50240">
    <property type="entry name" value="TRYPSIN_DOM"/>
    <property type="match status" value="1"/>
</dbReference>
<dbReference type="InterPro" id="IPR001314">
    <property type="entry name" value="Peptidase_S1A"/>
</dbReference>
<protein>
    <submittedName>
        <fullName evidence="5">Putative trypsin</fullName>
        <ecNumber evidence="5">3.4.21.4</ecNumber>
    </submittedName>
</protein>
<dbReference type="EMBL" id="MH035879">
    <property type="protein sequence ID" value="AWU67094.1"/>
    <property type="molecule type" value="mRNA"/>
</dbReference>
<keyword evidence="3" id="KW-0732">Signal</keyword>
<dbReference type="SMART" id="SM00020">
    <property type="entry name" value="Tryp_SPc"/>
    <property type="match status" value="1"/>
</dbReference>
<dbReference type="AlphaFoldDB" id="A0A2Z4BY85"/>
<accession>A0A2Z4BY85</accession>
<dbReference type="GO" id="GO:0004252">
    <property type="term" value="F:serine-type endopeptidase activity"/>
    <property type="evidence" value="ECO:0007669"/>
    <property type="project" value="UniProtKB-EC"/>
</dbReference>
<organism evidence="5">
    <name type="scientific">Crangon crangon</name>
    <name type="common">Brown shrimp</name>
    <dbReference type="NCBI Taxonomy" id="491138"/>
    <lineage>
        <taxon>Eukaryota</taxon>
        <taxon>Metazoa</taxon>
        <taxon>Ecdysozoa</taxon>
        <taxon>Arthropoda</taxon>
        <taxon>Crustacea</taxon>
        <taxon>Multicrustacea</taxon>
        <taxon>Malacostraca</taxon>
        <taxon>Eumalacostraca</taxon>
        <taxon>Eucarida</taxon>
        <taxon>Decapoda</taxon>
        <taxon>Pleocyemata</taxon>
        <taxon>Caridea</taxon>
        <taxon>Crangonoidea</taxon>
        <taxon>Crangonidae</taxon>
        <taxon>Crangon</taxon>
    </lineage>
</organism>
<dbReference type="InterPro" id="IPR043504">
    <property type="entry name" value="Peptidase_S1_PA_chymotrypsin"/>
</dbReference>
<feature type="chain" id="PRO_5033339532" evidence="3">
    <location>
        <begin position="16"/>
        <end position="269"/>
    </location>
</feature>
<dbReference type="InterPro" id="IPR009003">
    <property type="entry name" value="Peptidase_S1_PA"/>
</dbReference>
<keyword evidence="1" id="KW-1015">Disulfide bond</keyword>
<dbReference type="PANTHER" id="PTHR24252">
    <property type="entry name" value="ACROSIN-RELATED"/>
    <property type="match status" value="1"/>
</dbReference>
<evidence type="ECO:0000256" key="1">
    <source>
        <dbReference type="ARBA" id="ARBA00023157"/>
    </source>
</evidence>
<evidence type="ECO:0000256" key="3">
    <source>
        <dbReference type="SAM" id="SignalP"/>
    </source>
</evidence>
<dbReference type="CDD" id="cd00190">
    <property type="entry name" value="Tryp_SPc"/>
    <property type="match status" value="1"/>
</dbReference>
<feature type="signal peptide" evidence="3">
    <location>
        <begin position="1"/>
        <end position="15"/>
    </location>
</feature>